<dbReference type="InterPro" id="IPR056792">
    <property type="entry name" value="PRC_RimM"/>
</dbReference>
<dbReference type="GO" id="GO:0042274">
    <property type="term" value="P:ribosomal small subunit biogenesis"/>
    <property type="evidence" value="ECO:0007669"/>
    <property type="project" value="UniProtKB-UniRule"/>
</dbReference>
<organism evidence="8 9">
    <name type="scientific">Candidatus Aphodousia faecigallinarum</name>
    <dbReference type="NCBI Taxonomy" id="2840677"/>
    <lineage>
        <taxon>Bacteria</taxon>
        <taxon>Pseudomonadati</taxon>
        <taxon>Pseudomonadota</taxon>
        <taxon>Betaproteobacteria</taxon>
        <taxon>Burkholderiales</taxon>
        <taxon>Sutterellaceae</taxon>
        <taxon>Sutterellaceae incertae sedis</taxon>
        <taxon>Candidatus Aphodousia</taxon>
    </lineage>
</organism>
<dbReference type="InterPro" id="IPR002676">
    <property type="entry name" value="RimM_N"/>
</dbReference>
<dbReference type="EMBL" id="DVMY01000089">
    <property type="protein sequence ID" value="HIU37759.1"/>
    <property type="molecule type" value="Genomic_DNA"/>
</dbReference>
<comment type="function">
    <text evidence="5">An accessory protein needed during the final step in the assembly of 30S ribosomal subunit, possibly for assembly of the head region. Essential for efficient processing of 16S rRNA. May be needed both before and after RbfA during the maturation of 16S rRNA. It has affinity for free ribosomal 30S subunits but not for 70S ribosomes.</text>
</comment>
<keyword evidence="4 5" id="KW-0143">Chaperone</keyword>
<sequence>MTGKQTDNLMQVGRTAGAYGVRGWVRVVPMGREGDLLFECDRWWFLPFPRKPGVEPKLLTVAEVKAHGKDFIARINEIHTREEALALKGSLLVDRDDLPELAEGDFYDDDLLGMTVVNLSGERLGDVVGVTDNGAQDLLAVKTEKGDVFYIPMVEAYVLSIDFDQSEVTVDWSLDWN</sequence>
<keyword evidence="2 5" id="KW-0690">Ribosome biogenesis</keyword>
<dbReference type="InterPro" id="IPR011961">
    <property type="entry name" value="RimM"/>
</dbReference>
<evidence type="ECO:0000256" key="1">
    <source>
        <dbReference type="ARBA" id="ARBA00022490"/>
    </source>
</evidence>
<dbReference type="SUPFAM" id="SSF50447">
    <property type="entry name" value="Translation proteins"/>
    <property type="match status" value="1"/>
</dbReference>
<dbReference type="GO" id="GO:0005737">
    <property type="term" value="C:cytoplasm"/>
    <property type="evidence" value="ECO:0007669"/>
    <property type="project" value="UniProtKB-SubCell"/>
</dbReference>
<feature type="domain" description="RimM N-terminal" evidence="6">
    <location>
        <begin position="11"/>
        <end position="93"/>
    </location>
</feature>
<evidence type="ECO:0000313" key="8">
    <source>
        <dbReference type="EMBL" id="HIU37759.1"/>
    </source>
</evidence>
<reference evidence="8" key="2">
    <citation type="journal article" date="2021" name="PeerJ">
        <title>Extensive microbial diversity within the chicken gut microbiome revealed by metagenomics and culture.</title>
        <authorList>
            <person name="Gilroy R."/>
            <person name="Ravi A."/>
            <person name="Getino M."/>
            <person name="Pursley I."/>
            <person name="Horton D.L."/>
            <person name="Alikhan N.F."/>
            <person name="Baker D."/>
            <person name="Gharbi K."/>
            <person name="Hall N."/>
            <person name="Watson M."/>
            <person name="Adriaenssens E.M."/>
            <person name="Foster-Nyarko E."/>
            <person name="Jarju S."/>
            <person name="Secka A."/>
            <person name="Antonio M."/>
            <person name="Oren A."/>
            <person name="Chaudhuri R.R."/>
            <person name="La Ragione R."/>
            <person name="Hildebrand F."/>
            <person name="Pallen M.J."/>
        </authorList>
    </citation>
    <scope>NUCLEOTIDE SEQUENCE</scope>
    <source>
        <strain evidence="8">7463</strain>
    </source>
</reference>
<dbReference type="Gene3D" id="2.40.30.60">
    <property type="entry name" value="RimM"/>
    <property type="match status" value="1"/>
</dbReference>
<gene>
    <name evidence="5 8" type="primary">rimM</name>
    <name evidence="8" type="ORF">IAC56_05745</name>
</gene>
<feature type="domain" description="Ribosome maturation factor RimM PRC barrel" evidence="7">
    <location>
        <begin position="109"/>
        <end position="175"/>
    </location>
</feature>
<dbReference type="Pfam" id="PF24986">
    <property type="entry name" value="PRC_RimM"/>
    <property type="match status" value="1"/>
</dbReference>
<dbReference type="HAMAP" id="MF_00014">
    <property type="entry name" value="Ribosome_mat_RimM"/>
    <property type="match status" value="1"/>
</dbReference>
<dbReference type="NCBIfam" id="TIGR02273">
    <property type="entry name" value="16S_RimM"/>
    <property type="match status" value="1"/>
</dbReference>
<keyword evidence="1 5" id="KW-0963">Cytoplasm</keyword>
<dbReference type="InterPro" id="IPR011033">
    <property type="entry name" value="PRC_barrel-like_sf"/>
</dbReference>
<dbReference type="GO" id="GO:0005840">
    <property type="term" value="C:ribosome"/>
    <property type="evidence" value="ECO:0007669"/>
    <property type="project" value="InterPro"/>
</dbReference>
<evidence type="ECO:0000259" key="6">
    <source>
        <dbReference type="Pfam" id="PF01782"/>
    </source>
</evidence>
<comment type="domain">
    <text evidence="5">The PRC barrel domain binds ribosomal protein uS19.</text>
</comment>
<keyword evidence="3 5" id="KW-0698">rRNA processing</keyword>
<evidence type="ECO:0000256" key="4">
    <source>
        <dbReference type="ARBA" id="ARBA00023186"/>
    </source>
</evidence>
<name>A0A9D1IKK5_9BURK</name>
<evidence type="ECO:0000259" key="7">
    <source>
        <dbReference type="Pfam" id="PF24986"/>
    </source>
</evidence>
<comment type="subcellular location">
    <subcellularLocation>
        <location evidence="5">Cytoplasm</location>
    </subcellularLocation>
</comment>
<proteinExistence type="inferred from homology"/>
<dbReference type="GO" id="GO:0006364">
    <property type="term" value="P:rRNA processing"/>
    <property type="evidence" value="ECO:0007669"/>
    <property type="project" value="UniProtKB-UniRule"/>
</dbReference>
<dbReference type="GO" id="GO:0043022">
    <property type="term" value="F:ribosome binding"/>
    <property type="evidence" value="ECO:0007669"/>
    <property type="project" value="InterPro"/>
</dbReference>
<comment type="caution">
    <text evidence="8">The sequence shown here is derived from an EMBL/GenBank/DDBJ whole genome shotgun (WGS) entry which is preliminary data.</text>
</comment>
<accession>A0A9D1IKK5</accession>
<protein>
    <recommendedName>
        <fullName evidence="5">Ribosome maturation factor RimM</fullName>
    </recommendedName>
</protein>
<dbReference type="Pfam" id="PF01782">
    <property type="entry name" value="RimM"/>
    <property type="match status" value="1"/>
</dbReference>
<comment type="similarity">
    <text evidence="5">Belongs to the RimM family.</text>
</comment>
<dbReference type="Gene3D" id="2.30.30.240">
    <property type="entry name" value="PRC-barrel domain"/>
    <property type="match status" value="1"/>
</dbReference>
<evidence type="ECO:0000313" key="9">
    <source>
        <dbReference type="Proteomes" id="UP000824083"/>
    </source>
</evidence>
<evidence type="ECO:0000256" key="3">
    <source>
        <dbReference type="ARBA" id="ARBA00022552"/>
    </source>
</evidence>
<evidence type="ECO:0000256" key="2">
    <source>
        <dbReference type="ARBA" id="ARBA00022517"/>
    </source>
</evidence>
<dbReference type="AlphaFoldDB" id="A0A9D1IKK5"/>
<comment type="subunit">
    <text evidence="5">Binds ribosomal protein uS19.</text>
</comment>
<dbReference type="Proteomes" id="UP000824083">
    <property type="component" value="Unassembled WGS sequence"/>
</dbReference>
<dbReference type="PANTHER" id="PTHR33692:SF1">
    <property type="entry name" value="RIBOSOME MATURATION FACTOR RIMM"/>
    <property type="match status" value="1"/>
</dbReference>
<dbReference type="InterPro" id="IPR036976">
    <property type="entry name" value="RimM_N_sf"/>
</dbReference>
<evidence type="ECO:0000256" key="5">
    <source>
        <dbReference type="HAMAP-Rule" id="MF_00014"/>
    </source>
</evidence>
<dbReference type="PANTHER" id="PTHR33692">
    <property type="entry name" value="RIBOSOME MATURATION FACTOR RIMM"/>
    <property type="match status" value="1"/>
</dbReference>
<dbReference type="InterPro" id="IPR009000">
    <property type="entry name" value="Transl_B-barrel_sf"/>
</dbReference>
<reference evidence="8" key="1">
    <citation type="submission" date="2020-10" db="EMBL/GenBank/DDBJ databases">
        <authorList>
            <person name="Gilroy R."/>
        </authorList>
    </citation>
    <scope>NUCLEOTIDE SEQUENCE</scope>
    <source>
        <strain evidence="8">7463</strain>
    </source>
</reference>
<dbReference type="SUPFAM" id="SSF50346">
    <property type="entry name" value="PRC-barrel domain"/>
    <property type="match status" value="1"/>
</dbReference>